<accession>A0ABV2SKL7</accession>
<evidence type="ECO:0000256" key="1">
    <source>
        <dbReference type="ARBA" id="ARBA00004519"/>
    </source>
</evidence>
<dbReference type="SUPFAM" id="SSF111369">
    <property type="entry name" value="HlyD-like secretion proteins"/>
    <property type="match status" value="1"/>
</dbReference>
<evidence type="ECO:0000259" key="6">
    <source>
        <dbReference type="Pfam" id="PF25944"/>
    </source>
</evidence>
<organism evidence="8 9">
    <name type="scientific">Endozoicomonas lisbonensis</name>
    <dbReference type="NCBI Taxonomy" id="3120522"/>
    <lineage>
        <taxon>Bacteria</taxon>
        <taxon>Pseudomonadati</taxon>
        <taxon>Pseudomonadota</taxon>
        <taxon>Gammaproteobacteria</taxon>
        <taxon>Oceanospirillales</taxon>
        <taxon>Endozoicomonadaceae</taxon>
        <taxon>Endozoicomonas</taxon>
    </lineage>
</organism>
<comment type="subcellular location">
    <subcellularLocation>
        <location evidence="1">Cell inner membrane</location>
        <topology evidence="1">Lipid-anchor</topology>
    </subcellularLocation>
</comment>
<reference evidence="8 9" key="1">
    <citation type="submission" date="2024-06" db="EMBL/GenBank/DDBJ databases">
        <title>Genomic Encyclopedia of Type Strains, Phase V (KMG-V): Genome sequencing to study the core and pangenomes of soil and plant-associated prokaryotes.</title>
        <authorList>
            <person name="Whitman W."/>
        </authorList>
    </citation>
    <scope>NUCLEOTIDE SEQUENCE [LARGE SCALE GENOMIC DNA]</scope>
    <source>
        <strain evidence="8 9">NE40</strain>
    </source>
</reference>
<keyword evidence="3" id="KW-0732">Signal</keyword>
<evidence type="ECO:0000259" key="4">
    <source>
        <dbReference type="Pfam" id="PF25876"/>
    </source>
</evidence>
<proteinExistence type="inferred from homology"/>
<evidence type="ECO:0000259" key="5">
    <source>
        <dbReference type="Pfam" id="PF25917"/>
    </source>
</evidence>
<gene>
    <name evidence="8" type="ORF">V5J35_003475</name>
</gene>
<evidence type="ECO:0000256" key="3">
    <source>
        <dbReference type="SAM" id="SignalP"/>
    </source>
</evidence>
<evidence type="ECO:0000259" key="7">
    <source>
        <dbReference type="Pfam" id="PF25967"/>
    </source>
</evidence>
<dbReference type="Gene3D" id="2.40.50.100">
    <property type="match status" value="1"/>
</dbReference>
<feature type="signal peptide" evidence="3">
    <location>
        <begin position="1"/>
        <end position="27"/>
    </location>
</feature>
<dbReference type="Gene3D" id="1.10.287.470">
    <property type="entry name" value="Helix hairpin bin"/>
    <property type="match status" value="1"/>
</dbReference>
<feature type="domain" description="Multidrug resistance protein MdtA-like beta-barrel" evidence="6">
    <location>
        <begin position="214"/>
        <end position="299"/>
    </location>
</feature>
<dbReference type="InterPro" id="IPR058626">
    <property type="entry name" value="MdtA-like_b-barrel"/>
</dbReference>
<feature type="domain" description="Multidrug resistance protein MdtA-like alpha-helical hairpin" evidence="4">
    <location>
        <begin position="109"/>
        <end position="178"/>
    </location>
</feature>
<dbReference type="Pfam" id="PF25876">
    <property type="entry name" value="HH_MFP_RND"/>
    <property type="match status" value="1"/>
</dbReference>
<dbReference type="Gene3D" id="2.40.30.170">
    <property type="match status" value="1"/>
</dbReference>
<dbReference type="Pfam" id="PF25917">
    <property type="entry name" value="BSH_RND"/>
    <property type="match status" value="1"/>
</dbReference>
<comment type="caution">
    <text evidence="8">The sequence shown here is derived from an EMBL/GenBank/DDBJ whole genome shotgun (WGS) entry which is preliminary data.</text>
</comment>
<dbReference type="EMBL" id="JBEWTB010000002">
    <property type="protein sequence ID" value="MET4758283.1"/>
    <property type="molecule type" value="Genomic_DNA"/>
</dbReference>
<feature type="chain" id="PRO_5045571373" evidence="3">
    <location>
        <begin position="28"/>
        <end position="401"/>
    </location>
</feature>
<dbReference type="InterPro" id="IPR006143">
    <property type="entry name" value="RND_pump_MFP"/>
</dbReference>
<dbReference type="PROSITE" id="PS51257">
    <property type="entry name" value="PROKAR_LIPOPROTEIN"/>
    <property type="match status" value="1"/>
</dbReference>
<dbReference type="Pfam" id="PF25944">
    <property type="entry name" value="Beta-barrel_RND"/>
    <property type="match status" value="1"/>
</dbReference>
<dbReference type="PANTHER" id="PTHR30158">
    <property type="entry name" value="ACRA/E-RELATED COMPONENT OF DRUG EFFLUX TRANSPORTER"/>
    <property type="match status" value="1"/>
</dbReference>
<sequence>MKSIISNTRQRHLMSAGLLVASLFALAGCDQQPQQQGQMPAPAVSVIDVTKQPVGDYQEFVARTEAVKTVDLRARVEGFLTRRDFIEGENVKKDQLLFEIDPKPYEAALKKAEADLASAKAERTKAVRDLQRSKDLFQKGHISQADLDTQTSNQARAAAAVQAAEAGLETAKLNLGYTRIHAPFAGQIGRASYSVGNLVGPSSGSLATLTTVDPMYVSFQVDERMLVDYLQNTGGQRTDSGNFDMRLRLPNGSEYGQPGVFNFADTQVDQTTGTLTLRAKFPNPHGIIIPGLYVTLMVESHEKEERPVVPQSAIQENQSGRFVLVVTADNQVESRQVEMGRRIGPFWVVNSGLKAGERIIVEGLQKVRPGVKVQPNLVTIDPETGGIILSPQTDTQAQQGN</sequence>
<keyword evidence="9" id="KW-1185">Reference proteome</keyword>
<dbReference type="Pfam" id="PF25967">
    <property type="entry name" value="RND-MFP_C"/>
    <property type="match status" value="1"/>
</dbReference>
<comment type="similarity">
    <text evidence="2">Belongs to the membrane fusion protein (MFP) (TC 8.A.1) family.</text>
</comment>
<dbReference type="Gene3D" id="2.40.420.20">
    <property type="match status" value="1"/>
</dbReference>
<dbReference type="InterPro" id="IPR058624">
    <property type="entry name" value="MdtA-like_HH"/>
</dbReference>
<evidence type="ECO:0000313" key="8">
    <source>
        <dbReference type="EMBL" id="MET4758283.1"/>
    </source>
</evidence>
<feature type="domain" description="Multidrug resistance protein MdtA-like barrel-sandwich hybrid" evidence="5">
    <location>
        <begin position="69"/>
        <end position="200"/>
    </location>
</feature>
<evidence type="ECO:0000313" key="9">
    <source>
        <dbReference type="Proteomes" id="UP001549366"/>
    </source>
</evidence>
<dbReference type="InterPro" id="IPR058627">
    <property type="entry name" value="MdtA-like_C"/>
</dbReference>
<protein>
    <submittedName>
        <fullName evidence="8">Membrane fusion protein (Multidrug efflux system)</fullName>
    </submittedName>
</protein>
<name>A0ABV2SKL7_9GAMM</name>
<dbReference type="Proteomes" id="UP001549366">
    <property type="component" value="Unassembled WGS sequence"/>
</dbReference>
<feature type="domain" description="Multidrug resistance protein MdtA-like C-terminal permuted SH3" evidence="7">
    <location>
        <begin position="308"/>
        <end position="366"/>
    </location>
</feature>
<evidence type="ECO:0000256" key="2">
    <source>
        <dbReference type="ARBA" id="ARBA00009477"/>
    </source>
</evidence>
<dbReference type="InterPro" id="IPR058625">
    <property type="entry name" value="MdtA-like_BSH"/>
</dbReference>
<dbReference type="NCBIfam" id="TIGR01730">
    <property type="entry name" value="RND_mfp"/>
    <property type="match status" value="1"/>
</dbReference>
<dbReference type="RefSeq" id="WP_354008381.1">
    <property type="nucleotide sequence ID" value="NZ_JBEWTA010000001.1"/>
</dbReference>